<evidence type="ECO:0000256" key="1">
    <source>
        <dbReference type="SAM" id="SignalP"/>
    </source>
</evidence>
<evidence type="ECO:0000313" key="2">
    <source>
        <dbReference type="EMBL" id="CAD7455421.1"/>
    </source>
</evidence>
<reference evidence="2" key="1">
    <citation type="submission" date="2020-11" db="EMBL/GenBank/DDBJ databases">
        <authorList>
            <person name="Tran Van P."/>
        </authorList>
    </citation>
    <scope>NUCLEOTIDE SEQUENCE</scope>
</reference>
<protein>
    <submittedName>
        <fullName evidence="2">Uncharacterized protein</fullName>
    </submittedName>
</protein>
<feature type="signal peptide" evidence="1">
    <location>
        <begin position="1"/>
        <end position="25"/>
    </location>
</feature>
<dbReference type="EMBL" id="OE000905">
    <property type="protein sequence ID" value="CAD7455421.1"/>
    <property type="molecule type" value="Genomic_DNA"/>
</dbReference>
<feature type="chain" id="PRO_5031084954" evidence="1">
    <location>
        <begin position="26"/>
        <end position="102"/>
    </location>
</feature>
<accession>A0A7R9FL42</accession>
<sequence length="102" mass="10927">MAARIPRISLTRILSVVPLLMHALAQGPKPQYLNPNLPNVVKDNSSVLWPTVEANLSKAGTSTPVPFHNAPRPTTHKGYHLHIQGRRAGGGWVGGVTPLKVG</sequence>
<organism evidence="2">
    <name type="scientific">Timema tahoe</name>
    <dbReference type="NCBI Taxonomy" id="61484"/>
    <lineage>
        <taxon>Eukaryota</taxon>
        <taxon>Metazoa</taxon>
        <taxon>Ecdysozoa</taxon>
        <taxon>Arthropoda</taxon>
        <taxon>Hexapoda</taxon>
        <taxon>Insecta</taxon>
        <taxon>Pterygota</taxon>
        <taxon>Neoptera</taxon>
        <taxon>Polyneoptera</taxon>
        <taxon>Phasmatodea</taxon>
        <taxon>Timematodea</taxon>
        <taxon>Timematoidea</taxon>
        <taxon>Timematidae</taxon>
        <taxon>Timema</taxon>
    </lineage>
</organism>
<proteinExistence type="predicted"/>
<name>A0A7R9FL42_9NEOP</name>
<keyword evidence="1" id="KW-0732">Signal</keyword>
<gene>
    <name evidence="2" type="ORF">TTEB3V08_LOCUS3492</name>
</gene>
<dbReference type="AlphaFoldDB" id="A0A7R9FL42"/>